<gene>
    <name evidence="1" type="ORF">rCG_31304</name>
</gene>
<dbReference type="Proteomes" id="UP000234681">
    <property type="component" value="Chromosome 5"/>
</dbReference>
<evidence type="ECO:0000313" key="2">
    <source>
        <dbReference type="Proteomes" id="UP000234681"/>
    </source>
</evidence>
<dbReference type="EMBL" id="CH473968">
    <property type="protein sequence ID" value="EDL80493.1"/>
    <property type="molecule type" value="Genomic_DNA"/>
</dbReference>
<accession>A6ISE1</accession>
<protein>
    <submittedName>
        <fullName evidence="1">RCG31304</fullName>
    </submittedName>
</protein>
<dbReference type="AlphaFoldDB" id="A6ISE1"/>
<reference evidence="2" key="1">
    <citation type="submission" date="2005-09" db="EMBL/GenBank/DDBJ databases">
        <authorList>
            <person name="Mural R.J."/>
            <person name="Li P.W."/>
            <person name="Adams M.D."/>
            <person name="Amanatides P.G."/>
            <person name="Baden-Tillson H."/>
            <person name="Barnstead M."/>
            <person name="Chin S.H."/>
            <person name="Dew I."/>
            <person name="Evans C.A."/>
            <person name="Ferriera S."/>
            <person name="Flanigan M."/>
            <person name="Fosler C."/>
            <person name="Glodek A."/>
            <person name="Gu Z."/>
            <person name="Holt R.A."/>
            <person name="Jennings D."/>
            <person name="Kraft C.L."/>
            <person name="Lu F."/>
            <person name="Nguyen T."/>
            <person name="Nusskern D.R."/>
            <person name="Pfannkoch C.M."/>
            <person name="Sitter C."/>
            <person name="Sutton G.G."/>
            <person name="Venter J.C."/>
            <person name="Wang Z."/>
            <person name="Woodage T."/>
            <person name="Zheng X.H."/>
            <person name="Zhong F."/>
        </authorList>
    </citation>
    <scope>NUCLEOTIDE SEQUENCE [LARGE SCALE GENOMIC DNA]</scope>
    <source>
        <strain>BN</strain>
        <strain evidence="2">Sprague-Dawley</strain>
    </source>
</reference>
<name>A6ISE1_RAT</name>
<evidence type="ECO:0000313" key="1">
    <source>
        <dbReference type="EMBL" id="EDL80493.1"/>
    </source>
</evidence>
<organism evidence="1 2">
    <name type="scientific">Rattus norvegicus</name>
    <name type="common">Rat</name>
    <dbReference type="NCBI Taxonomy" id="10116"/>
    <lineage>
        <taxon>Eukaryota</taxon>
        <taxon>Metazoa</taxon>
        <taxon>Chordata</taxon>
        <taxon>Craniata</taxon>
        <taxon>Vertebrata</taxon>
        <taxon>Euteleostomi</taxon>
        <taxon>Mammalia</taxon>
        <taxon>Eutheria</taxon>
        <taxon>Euarchontoglires</taxon>
        <taxon>Glires</taxon>
        <taxon>Rodentia</taxon>
        <taxon>Myomorpha</taxon>
        <taxon>Muroidea</taxon>
        <taxon>Muridae</taxon>
        <taxon>Murinae</taxon>
        <taxon>Rattus</taxon>
    </lineage>
</organism>
<proteinExistence type="predicted"/>
<sequence length="43" mass="4705">MAPPDGVPRSVGNLNPFPLQSHQQHWINLGEQALLVPRGKTGF</sequence>